<feature type="transmembrane region" description="Helical" evidence="1">
    <location>
        <begin position="190"/>
        <end position="211"/>
    </location>
</feature>
<evidence type="ECO:0000313" key="3">
    <source>
        <dbReference type="Proteomes" id="UP000199527"/>
    </source>
</evidence>
<evidence type="ECO:0000313" key="2">
    <source>
        <dbReference type="EMBL" id="SDK08321.1"/>
    </source>
</evidence>
<dbReference type="EMBL" id="FNEM01000018">
    <property type="protein sequence ID" value="SDK08321.1"/>
    <property type="molecule type" value="Genomic_DNA"/>
</dbReference>
<name>A0A1G8YZW7_9GAMM</name>
<feature type="transmembrane region" description="Helical" evidence="1">
    <location>
        <begin position="269"/>
        <end position="288"/>
    </location>
</feature>
<reference evidence="3" key="1">
    <citation type="submission" date="2016-10" db="EMBL/GenBank/DDBJ databases">
        <authorList>
            <person name="Varghese N."/>
            <person name="Submissions S."/>
        </authorList>
    </citation>
    <scope>NUCLEOTIDE SEQUENCE [LARGE SCALE GENOMIC DNA]</scope>
    <source>
        <strain evidence="3">DSM 23317</strain>
    </source>
</reference>
<dbReference type="Proteomes" id="UP000199527">
    <property type="component" value="Unassembled WGS sequence"/>
</dbReference>
<keyword evidence="3" id="KW-1185">Reference proteome</keyword>
<dbReference type="AlphaFoldDB" id="A0A1G8YZW7"/>
<keyword evidence="1" id="KW-0472">Membrane</keyword>
<protein>
    <recommendedName>
        <fullName evidence="4">EpsG family protein</fullName>
    </recommendedName>
</protein>
<keyword evidence="1" id="KW-1133">Transmembrane helix</keyword>
<gene>
    <name evidence="2" type="ORF">SAMN04488540_11888</name>
</gene>
<proteinExistence type="predicted"/>
<feature type="transmembrane region" description="Helical" evidence="1">
    <location>
        <begin position="32"/>
        <end position="49"/>
    </location>
</feature>
<organism evidence="2 3">
    <name type="scientific">Ferrimonas sediminum</name>
    <dbReference type="NCBI Taxonomy" id="718193"/>
    <lineage>
        <taxon>Bacteria</taxon>
        <taxon>Pseudomonadati</taxon>
        <taxon>Pseudomonadota</taxon>
        <taxon>Gammaproteobacteria</taxon>
        <taxon>Alteromonadales</taxon>
        <taxon>Ferrimonadaceae</taxon>
        <taxon>Ferrimonas</taxon>
    </lineage>
</organism>
<keyword evidence="1" id="KW-0812">Transmembrane</keyword>
<feature type="transmembrane region" description="Helical" evidence="1">
    <location>
        <begin position="151"/>
        <end position="178"/>
    </location>
</feature>
<accession>A0A1G8YZW7</accession>
<evidence type="ECO:0008006" key="4">
    <source>
        <dbReference type="Google" id="ProtNLM"/>
    </source>
</evidence>
<sequence>MFDFAVIVVSFILFLYISRSTASILFVSLSHIYYLFLMLGYFHTFKFGGEFSPFFPDELTYIQGETSLLFGKYVNFLFYTVGENYFRTTNLFLYNFAWVTVLNSKKRDYNLQDLLTIGIACLGIYWCYFILKESMSISGLILMLFFGLKKSTVGVLLSSVLVFVSRPDLLLFMLVLYYVHNWISTSKTRFVILLLSSISALYVFFSSSLSYPMKLMFGSRRFGESNKVFDEALKSVSQGDAILYFFSNVYVETVVANVRRSFDILYEGISLASPLILANFVVILLFLNRRRKKLEVKFHDFYYITIIVALSLTHNVYRYVNVVSLAYIAACYYDDYLKNRFRGKN</sequence>
<dbReference type="RefSeq" id="WP_143026666.1">
    <property type="nucleotide sequence ID" value="NZ_FNEM01000018.1"/>
</dbReference>
<evidence type="ECO:0000256" key="1">
    <source>
        <dbReference type="SAM" id="Phobius"/>
    </source>
</evidence>